<evidence type="ECO:0000313" key="4">
    <source>
        <dbReference type="EMBL" id="AEI83103.1"/>
    </source>
</evidence>
<dbReference type="EMBL" id="CP002880">
    <property type="protein sequence ID" value="AEI83103.1"/>
    <property type="molecule type" value="Genomic_DNA"/>
</dbReference>
<dbReference type="Pfam" id="PF13203">
    <property type="entry name" value="DUF2201_N"/>
    <property type="match status" value="1"/>
</dbReference>
<evidence type="ECO:0000259" key="3">
    <source>
        <dbReference type="Pfam" id="PF13203"/>
    </source>
</evidence>
<organism evidence="4 5">
    <name type="scientific">Cupriavidus necator (strain ATCC 43291 / DSM 13513 / CCUG 52238 / LMG 8453 / N-1)</name>
    <name type="common">Ralstonia eutropha</name>
    <dbReference type="NCBI Taxonomy" id="1042878"/>
    <lineage>
        <taxon>Bacteria</taxon>
        <taxon>Pseudomonadati</taxon>
        <taxon>Pseudomonadota</taxon>
        <taxon>Betaproteobacteria</taxon>
        <taxon>Burkholderiales</taxon>
        <taxon>Burkholderiaceae</taxon>
        <taxon>Cupriavidus</taxon>
    </lineage>
</organism>
<feature type="domain" description="VWA-like" evidence="2">
    <location>
        <begin position="286"/>
        <end position="410"/>
    </location>
</feature>
<feature type="compositionally biased region" description="Pro residues" evidence="1">
    <location>
        <begin position="137"/>
        <end position="148"/>
    </location>
</feature>
<dbReference type="Proteomes" id="UP000006798">
    <property type="component" value="Plasmid pBB2"/>
</dbReference>
<accession>F8GZ12</accession>
<dbReference type="GeneID" id="34307769"/>
<dbReference type="InterPro" id="IPR018698">
    <property type="entry name" value="VWA-like_dom"/>
</dbReference>
<dbReference type="InterPro" id="IPR025154">
    <property type="entry name" value="Put_metallopeptidase_dom"/>
</dbReference>
<proteinExistence type="predicted"/>
<dbReference type="KEGG" id="cnc:CNE_BB2p03080"/>
<dbReference type="AlphaFoldDB" id="F8GZ12"/>
<dbReference type="HOGENOM" id="CLU_038906_1_0_4"/>
<reference evidence="4 5" key="1">
    <citation type="journal article" date="2011" name="J. Bacteriol.">
        <title>Complete genome sequence of the type strain Cupriavidus necator N-1.</title>
        <authorList>
            <person name="Poehlein A."/>
            <person name="Kusian B."/>
            <person name="Friedrich B."/>
            <person name="Daniel R."/>
            <person name="Bowien B."/>
        </authorList>
    </citation>
    <scope>NUCLEOTIDE SEQUENCE [LARGE SCALE GENOMIC DNA]</scope>
    <source>
        <strain evidence="5">ATCC 43291 / DSM 13513 / CCUG 52238 / LMG 8453 / N-1</strain>
        <plasmid evidence="4 5">pBB2</plasmid>
    </source>
</reference>
<evidence type="ECO:0000313" key="5">
    <source>
        <dbReference type="Proteomes" id="UP000006798"/>
    </source>
</evidence>
<feature type="compositionally biased region" description="Low complexity" evidence="1">
    <location>
        <begin position="173"/>
        <end position="185"/>
    </location>
</feature>
<dbReference type="PANTHER" id="PTHR38730">
    <property type="entry name" value="SLL7028 PROTEIN"/>
    <property type="match status" value="1"/>
</dbReference>
<feature type="domain" description="Putative metallopeptidase" evidence="3">
    <location>
        <begin position="6"/>
        <end position="277"/>
    </location>
</feature>
<name>F8GZ12_CUPNN</name>
<sequence>MRDRISKQRSQLILSQPFFGALLMRLQLVEDPSCKTFWVNGVSLGYNPAYVATLSDLELRGCLAHEVLHPANGHCWRRGVRDPGRWNHACDYAINPLVLNAGLQLPAGALIDGRFLGKSAEEIYAMLRQEGSEQPQPQQPPQPAPQPQPQQDGSGQGDGSGPPQPDGQDGPDDSSAGGDPSQASPEFSPGEVRQQPQAAQQALANEWKVAAMQAAKAVQMRGKLPGDLSAMVASATRASVDWRSVLHRFAFEQTRSDYSWAMPNRRYTHMGLYLPALHDQSVGDAVFVRDTSGSVFDETQAQFGAEIEAVFTSLQPRRLFVVDCDTRIAQVQCFERGEAIELGPIRGGGGTSFVAPFAWLEEQGVHPAFLVYLTDMDGKFPSAPPAYPTLWASTTPLRRIAPPPFGEAVEVIV</sequence>
<gene>
    <name evidence="4" type="ordered locus">CNE_BB2p03080</name>
</gene>
<evidence type="ECO:0008006" key="6">
    <source>
        <dbReference type="Google" id="ProtNLM"/>
    </source>
</evidence>
<protein>
    <recommendedName>
        <fullName evidence="6">Metal-dependent peptidase</fullName>
    </recommendedName>
</protein>
<feature type="region of interest" description="Disordered" evidence="1">
    <location>
        <begin position="130"/>
        <end position="201"/>
    </location>
</feature>
<keyword evidence="4" id="KW-0614">Plasmid</keyword>
<dbReference type="Pfam" id="PF09967">
    <property type="entry name" value="DUF2201"/>
    <property type="match status" value="1"/>
</dbReference>
<dbReference type="PANTHER" id="PTHR38730:SF1">
    <property type="entry name" value="SLL7028 PROTEIN"/>
    <property type="match status" value="1"/>
</dbReference>
<dbReference type="RefSeq" id="WP_013954386.1">
    <property type="nucleotide sequence ID" value="NC_015724.1"/>
</dbReference>
<geneLocation type="plasmid" evidence="4 5">
    <name>pBB2</name>
</geneLocation>
<evidence type="ECO:0000259" key="2">
    <source>
        <dbReference type="Pfam" id="PF09967"/>
    </source>
</evidence>
<evidence type="ECO:0000256" key="1">
    <source>
        <dbReference type="SAM" id="MobiDB-lite"/>
    </source>
</evidence>